<dbReference type="Proteomes" id="UP000565089">
    <property type="component" value="Unassembled WGS sequence"/>
</dbReference>
<dbReference type="PANTHER" id="PTHR43162:SF1">
    <property type="entry name" value="PRESTALK A DIFFERENTIATION PROTEIN A"/>
    <property type="match status" value="1"/>
</dbReference>
<feature type="domain" description="NAD(P)-binding" evidence="1">
    <location>
        <begin position="33"/>
        <end position="161"/>
    </location>
</feature>
<name>A0A7W7DGI3_9ACTN</name>
<dbReference type="SUPFAM" id="SSF51735">
    <property type="entry name" value="NAD(P)-binding Rossmann-fold domains"/>
    <property type="match status" value="1"/>
</dbReference>
<reference evidence="2 3" key="1">
    <citation type="submission" date="2020-08" db="EMBL/GenBank/DDBJ databases">
        <title>Sequencing the genomes of 1000 actinobacteria strains.</title>
        <authorList>
            <person name="Klenk H.-P."/>
        </authorList>
    </citation>
    <scope>NUCLEOTIDE SEQUENCE [LARGE SCALE GENOMIC DNA]</scope>
    <source>
        <strain evidence="2 3">DSM 40483</strain>
    </source>
</reference>
<dbReference type="Gene3D" id="3.40.50.720">
    <property type="entry name" value="NAD(P)-binding Rossmann-like Domain"/>
    <property type="match status" value="1"/>
</dbReference>
<organism evidence="2 3">
    <name type="scientific">Streptomyces luteogriseus</name>
    <dbReference type="NCBI Taxonomy" id="68233"/>
    <lineage>
        <taxon>Bacteria</taxon>
        <taxon>Bacillati</taxon>
        <taxon>Actinomycetota</taxon>
        <taxon>Actinomycetes</taxon>
        <taxon>Kitasatosporales</taxon>
        <taxon>Streptomycetaceae</taxon>
        <taxon>Streptomyces</taxon>
    </lineage>
</organism>
<dbReference type="InterPro" id="IPR016040">
    <property type="entry name" value="NAD(P)-bd_dom"/>
</dbReference>
<evidence type="ECO:0000313" key="3">
    <source>
        <dbReference type="Proteomes" id="UP000565089"/>
    </source>
</evidence>
<dbReference type="PANTHER" id="PTHR43162">
    <property type="match status" value="1"/>
</dbReference>
<comment type="caution">
    <text evidence="2">The sequence shown here is derived from an EMBL/GenBank/DDBJ whole genome shotgun (WGS) entry which is preliminary data.</text>
</comment>
<sequence>MDRFEQNEKTPVTEGVCLLTVVSPRRDEGNSPTGIVGRWLARQLLAMGCHVRVMAEPDQCGGWPDAVHVVEGSITRPLECARAFDGVEAVFLAGAHPSTVQDALTLARNASARKVVLLSSHGPEYEEANPPETWFWLAIEKAVEHSGIAWTHIRPSAVMGAVIEGTYPATGSDWPDTARADGVVREAFLNQGHYPFIHEQDLAAVVAEALISDDYTGTVVEAVGPPLSTRSRIQSIATALGRDIDTVDLAADDSRAIWRRRGWPDGAIDVTLYALEEYGARFAELVQWTLDQRPSVQDIIGRPLRTYDDWVSENIDSFR</sequence>
<keyword evidence="3" id="KW-1185">Reference proteome</keyword>
<dbReference type="Pfam" id="PF13460">
    <property type="entry name" value="NAD_binding_10"/>
    <property type="match status" value="1"/>
</dbReference>
<evidence type="ECO:0000259" key="1">
    <source>
        <dbReference type="Pfam" id="PF13460"/>
    </source>
</evidence>
<dbReference type="EMBL" id="JACHMS010000001">
    <property type="protein sequence ID" value="MBB4710155.1"/>
    <property type="molecule type" value="Genomic_DNA"/>
</dbReference>
<dbReference type="GeneID" id="95792133"/>
<dbReference type="InterPro" id="IPR036291">
    <property type="entry name" value="NAD(P)-bd_dom_sf"/>
</dbReference>
<accession>A0A7W7DGI3</accession>
<dbReference type="InterPro" id="IPR051604">
    <property type="entry name" value="Ergot_Alk_Oxidoreductase"/>
</dbReference>
<gene>
    <name evidence="2" type="ORF">BJ965_000037</name>
</gene>
<dbReference type="AlphaFoldDB" id="A0A7W7DGI3"/>
<proteinExistence type="predicted"/>
<protein>
    <submittedName>
        <fullName evidence="2">Uncharacterized protein YbjT (DUF2867 family)</fullName>
    </submittedName>
</protein>
<dbReference type="RefSeq" id="WP_184906760.1">
    <property type="nucleotide sequence ID" value="NZ_JACHMS010000001.1"/>
</dbReference>
<evidence type="ECO:0000313" key="2">
    <source>
        <dbReference type="EMBL" id="MBB4710155.1"/>
    </source>
</evidence>